<feature type="repeat" description="WD" evidence="3">
    <location>
        <begin position="45"/>
        <end position="86"/>
    </location>
</feature>
<keyword evidence="1 3" id="KW-0853">WD repeat</keyword>
<dbReference type="AlphaFoldDB" id="A0A8H3WDN7"/>
<comment type="caution">
    <text evidence="4">The sequence shown here is derived from an EMBL/GenBank/DDBJ whole genome shotgun (WGS) entry which is preliminary data.</text>
</comment>
<dbReference type="PROSITE" id="PS00678">
    <property type="entry name" value="WD_REPEATS_1"/>
    <property type="match status" value="2"/>
</dbReference>
<keyword evidence="5" id="KW-1185">Reference proteome</keyword>
<dbReference type="PANTHER" id="PTHR19848:SF8">
    <property type="entry name" value="F-BOX AND WD REPEAT DOMAIN CONTAINING 7"/>
    <property type="match status" value="1"/>
</dbReference>
<name>A0A8H3WDN7_9PEZI</name>
<evidence type="ECO:0000256" key="2">
    <source>
        <dbReference type="ARBA" id="ARBA00022737"/>
    </source>
</evidence>
<dbReference type="Proteomes" id="UP000434172">
    <property type="component" value="Unassembled WGS sequence"/>
</dbReference>
<sequence length="168" mass="18617">MQVYVSALVFSPTNSCIRRLFRAEEPDWPLKPEVDHNWSPCLQTLEAHDKSVVLVDFSFDNTMLASASRDGTINIWDMSKTQSTRTLQGHSGTVTSATFSKDASLLASSSADASIKLWDLTIDQPNVSFQPPMLVSNTTPRSESQILDEGKTTNCRSLSHFIHKDLLG</sequence>
<dbReference type="OrthoDB" id="538223at2759"/>
<organism evidence="4 5">
    <name type="scientific">Colletotrichum asianum</name>
    <dbReference type="NCBI Taxonomy" id="702518"/>
    <lineage>
        <taxon>Eukaryota</taxon>
        <taxon>Fungi</taxon>
        <taxon>Dikarya</taxon>
        <taxon>Ascomycota</taxon>
        <taxon>Pezizomycotina</taxon>
        <taxon>Sordariomycetes</taxon>
        <taxon>Hypocreomycetidae</taxon>
        <taxon>Glomerellales</taxon>
        <taxon>Glomerellaceae</taxon>
        <taxon>Colletotrichum</taxon>
        <taxon>Colletotrichum gloeosporioides species complex</taxon>
    </lineage>
</organism>
<accession>A0A8H3WDN7</accession>
<evidence type="ECO:0000313" key="4">
    <source>
        <dbReference type="EMBL" id="KAF0322668.1"/>
    </source>
</evidence>
<dbReference type="InterPro" id="IPR019775">
    <property type="entry name" value="WD40_repeat_CS"/>
</dbReference>
<gene>
    <name evidence="4" type="ORF">GQ607_010125</name>
</gene>
<protein>
    <submittedName>
        <fullName evidence="4">WD domain-containing protein</fullName>
    </submittedName>
</protein>
<dbReference type="Gene3D" id="2.130.10.10">
    <property type="entry name" value="YVTN repeat-like/Quinoprotein amine dehydrogenase"/>
    <property type="match status" value="1"/>
</dbReference>
<dbReference type="PRINTS" id="PR00320">
    <property type="entry name" value="GPROTEINBRPT"/>
</dbReference>
<dbReference type="InterPro" id="IPR001680">
    <property type="entry name" value="WD40_rpt"/>
</dbReference>
<dbReference type="PANTHER" id="PTHR19848">
    <property type="entry name" value="WD40 REPEAT PROTEIN"/>
    <property type="match status" value="1"/>
</dbReference>
<dbReference type="PROSITE" id="PS50082">
    <property type="entry name" value="WD_REPEATS_2"/>
    <property type="match status" value="2"/>
</dbReference>
<proteinExistence type="predicted"/>
<dbReference type="InterPro" id="IPR020472">
    <property type="entry name" value="WD40_PAC1"/>
</dbReference>
<dbReference type="EMBL" id="WOWK01000059">
    <property type="protein sequence ID" value="KAF0322668.1"/>
    <property type="molecule type" value="Genomic_DNA"/>
</dbReference>
<dbReference type="PROSITE" id="PS50294">
    <property type="entry name" value="WD_REPEATS_REGION"/>
    <property type="match status" value="2"/>
</dbReference>
<dbReference type="InterPro" id="IPR015943">
    <property type="entry name" value="WD40/YVTN_repeat-like_dom_sf"/>
</dbReference>
<reference evidence="4 5" key="1">
    <citation type="submission" date="2019-12" db="EMBL/GenBank/DDBJ databases">
        <title>A genome sequence resource for the geographically widespread anthracnose pathogen Colletotrichum asianum.</title>
        <authorList>
            <person name="Meng Y."/>
        </authorList>
    </citation>
    <scope>NUCLEOTIDE SEQUENCE [LARGE SCALE GENOMIC DNA]</scope>
    <source>
        <strain evidence="4 5">ICMP 18580</strain>
    </source>
</reference>
<feature type="repeat" description="WD" evidence="3">
    <location>
        <begin position="87"/>
        <end position="120"/>
    </location>
</feature>
<dbReference type="InterPro" id="IPR036322">
    <property type="entry name" value="WD40_repeat_dom_sf"/>
</dbReference>
<dbReference type="SUPFAM" id="SSF50978">
    <property type="entry name" value="WD40 repeat-like"/>
    <property type="match status" value="1"/>
</dbReference>
<evidence type="ECO:0000256" key="1">
    <source>
        <dbReference type="ARBA" id="ARBA00022574"/>
    </source>
</evidence>
<keyword evidence="2" id="KW-0677">Repeat</keyword>
<evidence type="ECO:0000313" key="5">
    <source>
        <dbReference type="Proteomes" id="UP000434172"/>
    </source>
</evidence>
<dbReference type="SMART" id="SM00320">
    <property type="entry name" value="WD40"/>
    <property type="match status" value="2"/>
</dbReference>
<dbReference type="Pfam" id="PF00400">
    <property type="entry name" value="WD40"/>
    <property type="match status" value="2"/>
</dbReference>
<evidence type="ECO:0000256" key="3">
    <source>
        <dbReference type="PROSITE-ProRule" id="PRU00221"/>
    </source>
</evidence>